<gene>
    <name evidence="1" type="ORF">PENNAL_c0480G08279</name>
</gene>
<evidence type="ECO:0000313" key="1">
    <source>
        <dbReference type="EMBL" id="OQE53040.1"/>
    </source>
</evidence>
<protein>
    <submittedName>
        <fullName evidence="1">Uncharacterized protein</fullName>
    </submittedName>
</protein>
<sequence>TTIWISTFTLSGMNVLAYRHRLPVSLLIPMICGRIFLAKTILQNTKLKSLPLSNAFFTPPSTVCPGSSGQAQILCPTLLGLATFSST</sequence>
<feature type="non-terminal residue" evidence="1">
    <location>
        <position position="1"/>
    </location>
</feature>
<name>A0A1V6VQX2_PENNA</name>
<proteinExistence type="predicted"/>
<keyword evidence="2" id="KW-1185">Reference proteome</keyword>
<dbReference type="EMBL" id="MOOB01000480">
    <property type="protein sequence ID" value="OQE53040.1"/>
    <property type="molecule type" value="Genomic_DNA"/>
</dbReference>
<organism evidence="1 2">
    <name type="scientific">Penicillium nalgiovense</name>
    <dbReference type="NCBI Taxonomy" id="60175"/>
    <lineage>
        <taxon>Eukaryota</taxon>
        <taxon>Fungi</taxon>
        <taxon>Dikarya</taxon>
        <taxon>Ascomycota</taxon>
        <taxon>Pezizomycotina</taxon>
        <taxon>Eurotiomycetes</taxon>
        <taxon>Eurotiomycetidae</taxon>
        <taxon>Eurotiales</taxon>
        <taxon>Aspergillaceae</taxon>
        <taxon>Penicillium</taxon>
    </lineage>
</organism>
<accession>A0A1V6VQX2</accession>
<evidence type="ECO:0000313" key="2">
    <source>
        <dbReference type="Proteomes" id="UP000191691"/>
    </source>
</evidence>
<dbReference type="Proteomes" id="UP000191691">
    <property type="component" value="Unassembled WGS sequence"/>
</dbReference>
<dbReference type="AlphaFoldDB" id="A0A1V6VQX2"/>
<reference evidence="2" key="1">
    <citation type="journal article" date="2017" name="Nat. Microbiol.">
        <title>Global analysis of biosynthetic gene clusters reveals vast potential of secondary metabolite production in Penicillium species.</title>
        <authorList>
            <person name="Nielsen J.C."/>
            <person name="Grijseels S."/>
            <person name="Prigent S."/>
            <person name="Ji B."/>
            <person name="Dainat J."/>
            <person name="Nielsen K.F."/>
            <person name="Frisvad J.C."/>
            <person name="Workman M."/>
            <person name="Nielsen J."/>
        </authorList>
    </citation>
    <scope>NUCLEOTIDE SEQUENCE [LARGE SCALE GENOMIC DNA]</scope>
    <source>
        <strain evidence="2">IBT 13039</strain>
    </source>
</reference>
<feature type="non-terminal residue" evidence="1">
    <location>
        <position position="87"/>
    </location>
</feature>
<comment type="caution">
    <text evidence="1">The sequence shown here is derived from an EMBL/GenBank/DDBJ whole genome shotgun (WGS) entry which is preliminary data.</text>
</comment>